<evidence type="ECO:0008006" key="3">
    <source>
        <dbReference type="Google" id="ProtNLM"/>
    </source>
</evidence>
<name>A0A8J5MEF9_9STRA</name>
<proteinExistence type="predicted"/>
<organism evidence="1 2">
    <name type="scientific">Phytophthora aleatoria</name>
    <dbReference type="NCBI Taxonomy" id="2496075"/>
    <lineage>
        <taxon>Eukaryota</taxon>
        <taxon>Sar</taxon>
        <taxon>Stramenopiles</taxon>
        <taxon>Oomycota</taxon>
        <taxon>Peronosporomycetes</taxon>
        <taxon>Peronosporales</taxon>
        <taxon>Peronosporaceae</taxon>
        <taxon>Phytophthora</taxon>
    </lineage>
</organism>
<dbReference type="EMBL" id="JAENGY010001112">
    <property type="protein sequence ID" value="KAG6952423.1"/>
    <property type="molecule type" value="Genomic_DNA"/>
</dbReference>
<protein>
    <recommendedName>
        <fullName evidence="3">DDE-1 domain-containing protein</fullName>
    </recommendedName>
</protein>
<comment type="caution">
    <text evidence="1">The sequence shown here is derived from an EMBL/GenBank/DDBJ whole genome shotgun (WGS) entry which is preliminary data.</text>
</comment>
<dbReference type="Proteomes" id="UP000709295">
    <property type="component" value="Unassembled WGS sequence"/>
</dbReference>
<reference evidence="1" key="1">
    <citation type="submission" date="2021-01" db="EMBL/GenBank/DDBJ databases">
        <title>Phytophthora aleatoria, a newly-described species from Pinus radiata is distinct from Phytophthora cactorum isolates based on comparative genomics.</title>
        <authorList>
            <person name="Mcdougal R."/>
            <person name="Panda P."/>
            <person name="Williams N."/>
            <person name="Studholme D.J."/>
        </authorList>
    </citation>
    <scope>NUCLEOTIDE SEQUENCE</scope>
    <source>
        <strain evidence="1">NZFS 4037</strain>
    </source>
</reference>
<keyword evidence="2" id="KW-1185">Reference proteome</keyword>
<gene>
    <name evidence="1" type="ORF">JG688_00013282</name>
</gene>
<evidence type="ECO:0000313" key="2">
    <source>
        <dbReference type="Proteomes" id="UP000709295"/>
    </source>
</evidence>
<sequence>MLRRQLQDHEGSRSAFEFKPPKRPTLCGWVRTSWNKLSVSTIKNSFRRAHILAPLPAREQQQEEPRLPDVGSVTKQELRLIEDSVADILSDDELNFSESESENDAVAISLYNLFCTRHLYVCTRHIFFYADNF</sequence>
<accession>A0A8J5MEF9</accession>
<dbReference type="AlphaFoldDB" id="A0A8J5MEF9"/>
<evidence type="ECO:0000313" key="1">
    <source>
        <dbReference type="EMBL" id="KAG6952423.1"/>
    </source>
</evidence>